<dbReference type="GO" id="GO:0009396">
    <property type="term" value="P:folic acid-containing compound biosynthetic process"/>
    <property type="evidence" value="ECO:0007669"/>
    <property type="project" value="TreeGrafter"/>
</dbReference>
<name>E5Y7P5_BILW3</name>
<dbReference type="GeneID" id="78085351"/>
<dbReference type="Gene3D" id="3.40.50.10420">
    <property type="entry name" value="NagB/RpiA/CoA transferase-like"/>
    <property type="match status" value="1"/>
</dbReference>
<evidence type="ECO:0000256" key="4">
    <source>
        <dbReference type="PIRSR" id="PIRSR006806-1"/>
    </source>
</evidence>
<dbReference type="RefSeq" id="WP_005028022.1">
    <property type="nucleotide sequence ID" value="NZ_KE150238.1"/>
</dbReference>
<organism evidence="6 7">
    <name type="scientific">Bilophila wadsworthia (strain 3_1_6)</name>
    <dbReference type="NCBI Taxonomy" id="563192"/>
    <lineage>
        <taxon>Bacteria</taxon>
        <taxon>Pseudomonadati</taxon>
        <taxon>Thermodesulfobacteriota</taxon>
        <taxon>Desulfovibrionia</taxon>
        <taxon>Desulfovibrionales</taxon>
        <taxon>Desulfovibrionaceae</taxon>
        <taxon>Bilophila</taxon>
    </lineage>
</organism>
<dbReference type="InterPro" id="IPR002698">
    <property type="entry name" value="FTHF_cligase"/>
</dbReference>
<dbReference type="Pfam" id="PF01812">
    <property type="entry name" value="5-FTHF_cyc-lig"/>
    <property type="match status" value="1"/>
</dbReference>
<keyword evidence="6" id="KW-0436">Ligase</keyword>
<reference evidence="6 7" key="1">
    <citation type="submission" date="2010-10" db="EMBL/GenBank/DDBJ databases">
        <authorList>
            <consortium name="The Broad Institute Genome Sequencing Platform"/>
            <person name="Ward D."/>
            <person name="Earl A."/>
            <person name="Feldgarden M."/>
            <person name="Young S.K."/>
            <person name="Gargeya S."/>
            <person name="Zeng Q."/>
            <person name="Alvarado L."/>
            <person name="Berlin A."/>
            <person name="Bochicchio J."/>
            <person name="Chapman S.B."/>
            <person name="Chen Z."/>
            <person name="Freedman E."/>
            <person name="Gellesch M."/>
            <person name="Goldberg J."/>
            <person name="Griggs A."/>
            <person name="Gujja S."/>
            <person name="Heilman E."/>
            <person name="Heiman D."/>
            <person name="Howarth C."/>
            <person name="Mehta T."/>
            <person name="Neiman D."/>
            <person name="Pearson M."/>
            <person name="Roberts A."/>
            <person name="Saif S."/>
            <person name="Shea T."/>
            <person name="Shenoy N."/>
            <person name="Sisk P."/>
            <person name="Stolte C."/>
            <person name="Sykes S."/>
            <person name="White J."/>
            <person name="Yandava C."/>
            <person name="Allen-Vercoe E."/>
            <person name="Sibley C."/>
            <person name="Ambrose C.E."/>
            <person name="Strauss J."/>
            <person name="Daigneault M."/>
            <person name="Haas B."/>
            <person name="Nusbaum C."/>
            <person name="Birren B."/>
        </authorList>
    </citation>
    <scope>NUCLEOTIDE SEQUENCE [LARGE SCALE GENOMIC DNA]</scope>
    <source>
        <strain evidence="6 7">3_1_6</strain>
    </source>
</reference>
<dbReference type="HOGENOM" id="CLU_066245_1_1_7"/>
<feature type="region of interest" description="Disordered" evidence="5">
    <location>
        <begin position="1"/>
        <end position="20"/>
    </location>
</feature>
<comment type="caution">
    <text evidence="6">The sequence shown here is derived from an EMBL/GenBank/DDBJ whole genome shotgun (WGS) entry which is preliminary data.</text>
</comment>
<dbReference type="OrthoDB" id="9801938at2"/>
<accession>E5Y7P5</accession>
<dbReference type="Proteomes" id="UP000006034">
    <property type="component" value="Unassembled WGS sequence"/>
</dbReference>
<proteinExistence type="inferred from homology"/>
<feature type="binding site" evidence="4">
    <location>
        <position position="68"/>
    </location>
    <ligand>
        <name>substrate</name>
    </ligand>
</feature>
<protein>
    <submittedName>
        <fullName evidence="6">5-formyltetrahydrofolate cyclo-ligase</fullName>
    </submittedName>
</protein>
<feature type="binding site" evidence="4">
    <location>
        <begin position="175"/>
        <end position="183"/>
    </location>
    <ligand>
        <name>ATP</name>
        <dbReference type="ChEBI" id="CHEBI:30616"/>
    </ligand>
</feature>
<keyword evidence="2 4" id="KW-0547">Nucleotide-binding</keyword>
<dbReference type="EMBL" id="ADCP02000001">
    <property type="protein sequence ID" value="EFV44004.1"/>
    <property type="molecule type" value="Genomic_DNA"/>
</dbReference>
<dbReference type="STRING" id="563192.HMPREF0179_02210"/>
<evidence type="ECO:0000256" key="2">
    <source>
        <dbReference type="ARBA" id="ARBA00022741"/>
    </source>
</evidence>
<reference evidence="6 7" key="2">
    <citation type="submission" date="2013-04" db="EMBL/GenBank/DDBJ databases">
        <title>The Genome Sequence of Bilophila wadsworthia 3_1_6.</title>
        <authorList>
            <consortium name="The Broad Institute Genomics Platform"/>
            <person name="Earl A."/>
            <person name="Ward D."/>
            <person name="Feldgarden M."/>
            <person name="Gevers D."/>
            <person name="Sibley C."/>
            <person name="Strauss J."/>
            <person name="Allen-Vercoe E."/>
            <person name="Walker B."/>
            <person name="Young S."/>
            <person name="Zeng Q."/>
            <person name="Gargeya S."/>
            <person name="Fitzgerald M."/>
            <person name="Haas B."/>
            <person name="Abouelleil A."/>
            <person name="Allen A.W."/>
            <person name="Alvarado L."/>
            <person name="Arachchi H.M."/>
            <person name="Berlin A.M."/>
            <person name="Chapman S.B."/>
            <person name="Gainer-Dewar J."/>
            <person name="Goldberg J."/>
            <person name="Griggs A."/>
            <person name="Gujja S."/>
            <person name="Hansen M."/>
            <person name="Howarth C."/>
            <person name="Imamovic A."/>
            <person name="Ireland A."/>
            <person name="Larimer J."/>
            <person name="McCowan C."/>
            <person name="Murphy C."/>
            <person name="Pearson M."/>
            <person name="Poon T.W."/>
            <person name="Priest M."/>
            <person name="Roberts A."/>
            <person name="Saif S."/>
            <person name="Shea T."/>
            <person name="Sisk P."/>
            <person name="Sykes S."/>
            <person name="Wortman J."/>
            <person name="Nusbaum C."/>
            <person name="Birren B."/>
        </authorList>
    </citation>
    <scope>NUCLEOTIDE SEQUENCE [LARGE SCALE GENOMIC DNA]</scope>
    <source>
        <strain evidence="6 7">3_1_6</strain>
    </source>
</reference>
<evidence type="ECO:0000256" key="1">
    <source>
        <dbReference type="ARBA" id="ARBA00010638"/>
    </source>
</evidence>
<evidence type="ECO:0000313" key="7">
    <source>
        <dbReference type="Proteomes" id="UP000006034"/>
    </source>
</evidence>
<gene>
    <name evidence="6" type="ORF">HMPREF0179_02210</name>
</gene>
<keyword evidence="3 4" id="KW-0067">ATP-binding</keyword>
<dbReference type="PANTHER" id="PTHR23407:SF1">
    <property type="entry name" value="5-FORMYLTETRAHYDROFOLATE CYCLO-LIGASE"/>
    <property type="match status" value="1"/>
</dbReference>
<sequence>MSLPPTSPSATGTPSGHAVPDRNVLRSKLIRARKALDPAEWERHSAAVQRRVLAIPEWRDARTVAMYIAVRNEISTDEIIRRAWAEGKQVLLPRCLPPSAGEGIMEFVLCRGYDELTPGAFGLSEPGPACVPLPRTGWGQDAAGTFVPPSGTDASLRLPDLILVPAVGISPAGARLGYGKGFYDRLLALPGWGGAKRLALVHSLQLAAFPAGPLDIPMHGYATEKELIWL</sequence>
<evidence type="ECO:0000313" key="6">
    <source>
        <dbReference type="EMBL" id="EFV44004.1"/>
    </source>
</evidence>
<dbReference type="SUPFAM" id="SSF100950">
    <property type="entry name" value="NagB/RpiA/CoA transferase-like"/>
    <property type="match status" value="1"/>
</dbReference>
<dbReference type="GO" id="GO:0035999">
    <property type="term" value="P:tetrahydrofolate interconversion"/>
    <property type="evidence" value="ECO:0007669"/>
    <property type="project" value="TreeGrafter"/>
</dbReference>
<feature type="binding site" evidence="4">
    <location>
        <begin position="22"/>
        <end position="26"/>
    </location>
    <ligand>
        <name>ATP</name>
        <dbReference type="ChEBI" id="CHEBI:30616"/>
    </ligand>
</feature>
<dbReference type="PIRSF" id="PIRSF006806">
    <property type="entry name" value="FTHF_cligase"/>
    <property type="match status" value="1"/>
</dbReference>
<feature type="binding site" evidence="4">
    <location>
        <position position="73"/>
    </location>
    <ligand>
        <name>substrate</name>
    </ligand>
</feature>
<keyword evidence="7" id="KW-1185">Reference proteome</keyword>
<dbReference type="GO" id="GO:0030272">
    <property type="term" value="F:5-formyltetrahydrofolate cyclo-ligase activity"/>
    <property type="evidence" value="ECO:0007669"/>
    <property type="project" value="TreeGrafter"/>
</dbReference>
<dbReference type="PANTHER" id="PTHR23407">
    <property type="entry name" value="ATPASE INHIBITOR/5-FORMYLTETRAHYDROFOLATE CYCLO-LIGASE"/>
    <property type="match status" value="1"/>
</dbReference>
<dbReference type="AlphaFoldDB" id="E5Y7P5"/>
<dbReference type="InterPro" id="IPR024185">
    <property type="entry name" value="FTHF_cligase-like_sf"/>
</dbReference>
<comment type="similarity">
    <text evidence="1">Belongs to the 5-formyltetrahydrofolate cyclo-ligase family.</text>
</comment>
<dbReference type="GO" id="GO:0005524">
    <property type="term" value="F:ATP binding"/>
    <property type="evidence" value="ECO:0007669"/>
    <property type="project" value="UniProtKB-KW"/>
</dbReference>
<evidence type="ECO:0000256" key="5">
    <source>
        <dbReference type="SAM" id="MobiDB-lite"/>
    </source>
</evidence>
<dbReference type="InterPro" id="IPR037171">
    <property type="entry name" value="NagB/RpiA_transferase-like"/>
</dbReference>
<dbReference type="eggNOG" id="COG0212">
    <property type="taxonomic scope" value="Bacteria"/>
</dbReference>
<evidence type="ECO:0000256" key="3">
    <source>
        <dbReference type="ARBA" id="ARBA00022840"/>
    </source>
</evidence>
<feature type="compositionally biased region" description="Low complexity" evidence="5">
    <location>
        <begin position="1"/>
        <end position="15"/>
    </location>
</feature>